<dbReference type="Proteomes" id="UP000027583">
    <property type="component" value="Unassembled WGS sequence"/>
</dbReference>
<dbReference type="Pfam" id="PF13557">
    <property type="entry name" value="Phenol_MetA_deg"/>
    <property type="match status" value="1"/>
</dbReference>
<organism evidence="1 2">
    <name type="scientific">Asaia bogorensis</name>
    <dbReference type="NCBI Taxonomy" id="91915"/>
    <lineage>
        <taxon>Bacteria</taxon>
        <taxon>Pseudomonadati</taxon>
        <taxon>Pseudomonadota</taxon>
        <taxon>Alphaproteobacteria</taxon>
        <taxon>Acetobacterales</taxon>
        <taxon>Acetobacteraceae</taxon>
        <taxon>Asaia</taxon>
    </lineage>
</organism>
<protein>
    <submittedName>
        <fullName evidence="1">Protein involved in meta-pathway of phenol degradation</fullName>
    </submittedName>
</protein>
<evidence type="ECO:0000313" key="1">
    <source>
        <dbReference type="EMBL" id="CDG40458.1"/>
    </source>
</evidence>
<reference evidence="1 2" key="1">
    <citation type="journal article" date="2014" name="Genome Biol. Evol.">
        <title>Acetic acid bacteria genomes reveal functional traits for adaptation to life in insect guts.</title>
        <authorList>
            <person name="Chouaia B."/>
            <person name="Gaiarsa S."/>
            <person name="Crotti E."/>
            <person name="Comandatore F."/>
            <person name="Degli Esposti M."/>
            <person name="Ricci I."/>
            <person name="Alma A."/>
            <person name="Favia G."/>
            <person name="Bandi C."/>
            <person name="Daffonchio D."/>
        </authorList>
    </citation>
    <scope>NUCLEOTIDE SEQUENCE [LARGE SCALE GENOMIC DNA]</scope>
    <source>
        <strain evidence="1 2">SF2.1</strain>
    </source>
</reference>
<reference evidence="1 2" key="2">
    <citation type="journal article" date="2014" name="PLoS ONE">
        <title>Evolution of mitochondria reconstructed from the energy metabolism of living bacteria.</title>
        <authorList>
            <person name="Degli Esposti M."/>
            <person name="Chouaia B."/>
            <person name="Comandatore F."/>
            <person name="Crotti E."/>
            <person name="Sassera D."/>
            <person name="Lievens P.M."/>
            <person name="Daffonchio D."/>
            <person name="Bandi C."/>
        </authorList>
    </citation>
    <scope>NUCLEOTIDE SEQUENCE [LARGE SCALE GENOMIC DNA]</scope>
    <source>
        <strain evidence="1 2">SF2.1</strain>
    </source>
</reference>
<dbReference type="EMBL" id="CBLX010000017">
    <property type="protein sequence ID" value="CDG40458.1"/>
    <property type="molecule type" value="Genomic_DNA"/>
</dbReference>
<comment type="caution">
    <text evidence="1">The sequence shown here is derived from an EMBL/GenBank/DDBJ whole genome shotgun (WGS) entry which is preliminary data.</text>
</comment>
<dbReference type="RefSeq" id="WP_023977849.1">
    <property type="nucleotide sequence ID" value="NZ_CBLX010000017.1"/>
</dbReference>
<accession>A0A060QIC7</accession>
<proteinExistence type="predicted"/>
<name>A0A060QIC7_9PROT</name>
<dbReference type="AlphaFoldDB" id="A0A060QIC7"/>
<dbReference type="InterPro" id="IPR025737">
    <property type="entry name" value="FApF"/>
</dbReference>
<gene>
    <name evidence="1" type="ORF">ASAP_2413</name>
</gene>
<dbReference type="eggNOG" id="COG4313">
    <property type="taxonomic scope" value="Bacteria"/>
</dbReference>
<sequence>MKQILKTGVVLTLCLKAFARRTFSIGTLAIGAFSISAFSPGIVTQAVATEGGQTNWASGVQTIYPALTPAPGQTLWQDYFVVNPNGAYSSTSRKSAVPGFRATAIANAARLFHSWHGEFLGATISSSAILAINSLTLRAGGQGGTAFGANWLYLAPLYLSWHTPKLHIYLGEGAFLPIGSFSKTDVVSESTHVFGFNQEAALTWMPTKRFDVSAEGELQINAKNGATDYKSGNVINIDFGANYMLTPALPQLRLGLNGFVTSQFTNDVQNGRRVGDGNRLAKYGLGPQLIWFFKPPYAVALKWQHEMGVQNSTRGDRYWVQFQIPL</sequence>
<evidence type="ECO:0000313" key="2">
    <source>
        <dbReference type="Proteomes" id="UP000027583"/>
    </source>
</evidence>